<evidence type="ECO:0000313" key="1">
    <source>
        <dbReference type="EMBL" id="CAD9132277.1"/>
    </source>
</evidence>
<dbReference type="AlphaFoldDB" id="A0A7S1MI92"/>
<name>A0A7S1MI92_NEODS</name>
<sequence length="272" mass="28333">MHHAARGARAAVHSFIGDSVEVSWNAAASVASAKSKAVRFLLRVRTAVEALRLQYARDASGSSAAPNADPPVRIGIGGGAVGCRARVQMAGGEQQALLLSTDDRTERALHFLSAYGMHYGAMLVEAPLAAEAPDVTTVPVATIAPAGAAPLDDTADAVLVAVHQIIGEIGDGVGEEPDWLYHPAHPDRPSAATIVEPAACVSDKITELFALAVRERKYAVAKRIAARVDDTDVRKLPMVQRLIAAVEKAGADPGPEASVARLIALDTSAPFC</sequence>
<organism evidence="1">
    <name type="scientific">Neobodo designis</name>
    <name type="common">Flagellated protozoan</name>
    <name type="synonym">Bodo designis</name>
    <dbReference type="NCBI Taxonomy" id="312471"/>
    <lineage>
        <taxon>Eukaryota</taxon>
        <taxon>Discoba</taxon>
        <taxon>Euglenozoa</taxon>
        <taxon>Kinetoplastea</taxon>
        <taxon>Metakinetoplastina</taxon>
        <taxon>Neobodonida</taxon>
        <taxon>Neobodo</taxon>
    </lineage>
</organism>
<accession>A0A7S1MI92</accession>
<protein>
    <submittedName>
        <fullName evidence="1">Uncharacterized protein</fullName>
    </submittedName>
</protein>
<dbReference type="EMBL" id="HBGF01034539">
    <property type="protein sequence ID" value="CAD9132277.1"/>
    <property type="molecule type" value="Transcribed_RNA"/>
</dbReference>
<proteinExistence type="predicted"/>
<gene>
    <name evidence="1" type="ORF">NDES1114_LOCUS23141</name>
</gene>
<reference evidence="1" key="1">
    <citation type="submission" date="2021-01" db="EMBL/GenBank/DDBJ databases">
        <authorList>
            <person name="Corre E."/>
            <person name="Pelletier E."/>
            <person name="Niang G."/>
            <person name="Scheremetjew M."/>
            <person name="Finn R."/>
            <person name="Kale V."/>
            <person name="Holt S."/>
            <person name="Cochrane G."/>
            <person name="Meng A."/>
            <person name="Brown T."/>
            <person name="Cohen L."/>
        </authorList>
    </citation>
    <scope>NUCLEOTIDE SEQUENCE</scope>
    <source>
        <strain evidence="1">CCAP 1951/1</strain>
    </source>
</reference>